<comment type="similarity">
    <text evidence="2 11">Belongs to the tektin family.</text>
</comment>
<keyword evidence="7" id="KW-0206">Cytoskeleton</keyword>
<evidence type="ECO:0000313" key="12">
    <source>
        <dbReference type="EMBL" id="NWZ73407.1"/>
    </source>
</evidence>
<dbReference type="PRINTS" id="PR00511">
    <property type="entry name" value="TEKTIN"/>
</dbReference>
<dbReference type="InterPro" id="IPR048256">
    <property type="entry name" value="Tektin-like"/>
</dbReference>
<dbReference type="GO" id="GO:0005930">
    <property type="term" value="C:axoneme"/>
    <property type="evidence" value="ECO:0007669"/>
    <property type="project" value="UniProtKB-SubCell"/>
</dbReference>
<gene>
    <name evidence="12" type="primary">Tekt1</name>
    <name evidence="12" type="ORF">ACRARU_R12771</name>
</gene>
<proteinExistence type="inferred from homology"/>
<evidence type="ECO:0000256" key="6">
    <source>
        <dbReference type="ARBA" id="ARBA00023069"/>
    </source>
</evidence>
<dbReference type="OrthoDB" id="10054259at2759"/>
<keyword evidence="4 11" id="KW-0282">Flagellum</keyword>
<evidence type="ECO:0000256" key="7">
    <source>
        <dbReference type="ARBA" id="ARBA00023212"/>
    </source>
</evidence>
<reference evidence="12 13" key="1">
    <citation type="submission" date="2019-09" db="EMBL/GenBank/DDBJ databases">
        <title>Bird 10,000 Genomes (B10K) Project - Family phase.</title>
        <authorList>
            <person name="Zhang G."/>
        </authorList>
    </citation>
    <scope>NUCLEOTIDE SEQUENCE [LARGE SCALE GENOMIC DNA]</scope>
    <source>
        <strain evidence="12">OUT-0054</strain>
        <tissue evidence="12">Blood</tissue>
    </source>
</reference>
<dbReference type="GO" id="GO:0015630">
    <property type="term" value="C:microtubule cytoskeleton"/>
    <property type="evidence" value="ECO:0007669"/>
    <property type="project" value="UniProtKB-UniRule"/>
</dbReference>
<protein>
    <recommendedName>
        <fullName evidence="11">Tektin</fullName>
    </recommendedName>
</protein>
<organism evidence="12 13">
    <name type="scientific">Acrocephalus arundinaceus</name>
    <name type="common">Great reed-warbler</name>
    <dbReference type="NCBI Taxonomy" id="39621"/>
    <lineage>
        <taxon>Eukaryota</taxon>
        <taxon>Metazoa</taxon>
        <taxon>Chordata</taxon>
        <taxon>Craniata</taxon>
        <taxon>Vertebrata</taxon>
        <taxon>Euteleostomi</taxon>
        <taxon>Archelosauria</taxon>
        <taxon>Archosauria</taxon>
        <taxon>Dinosauria</taxon>
        <taxon>Saurischia</taxon>
        <taxon>Theropoda</taxon>
        <taxon>Coelurosauria</taxon>
        <taxon>Aves</taxon>
        <taxon>Neognathae</taxon>
        <taxon>Neoaves</taxon>
        <taxon>Telluraves</taxon>
        <taxon>Australaves</taxon>
        <taxon>Passeriformes</taxon>
        <taxon>Sylvioidea</taxon>
        <taxon>Sylviidae</taxon>
        <taxon>Acrocephalinae</taxon>
        <taxon>Acrocephalus</taxon>
    </lineage>
</organism>
<dbReference type="GO" id="GO:0060271">
    <property type="term" value="P:cilium assembly"/>
    <property type="evidence" value="ECO:0007669"/>
    <property type="project" value="UniProtKB-UniRule"/>
</dbReference>
<accession>A0A7K7Q0H9</accession>
<keyword evidence="13" id="KW-1185">Reference proteome</keyword>
<keyword evidence="6 11" id="KW-0969">Cilium</keyword>
<keyword evidence="3" id="KW-0963">Cytoplasm</keyword>
<evidence type="ECO:0000256" key="2">
    <source>
        <dbReference type="ARBA" id="ARBA00007209"/>
    </source>
</evidence>
<feature type="non-terminal residue" evidence="12">
    <location>
        <position position="401"/>
    </location>
</feature>
<sequence>MARLLQDPSKLHPSEWYTANRMQRAATEAQKSRSECNIAESWRLVDEIEKTTQKTQSDVNKKLEQRREEIKFWNQELDNKLEQIVHETEILLTFKKRLERALEGCKEQLVIAQKCLLYRQRRVGIDLVHDEVEQELVKEAEVLQGIIALLGRTLEQTNEQIRRNRSAKYNLEMDLKDKFTALTIDDYCASLTNDTPHIIYADNAMKLEGNFVSPEDWIDFSSRNVEKADKQRNHSLALKALIDGILSQTANDMHKQCEMVNTAFSNRVKEVKDAKHKLETLLAMVMDEVASQEKNIAALKKAIADKEGPVKVAQTRLEARNHRPNVELCYDTVHSSLMSEVQEITKNIQRQDALAQAQTELKALSCRQLSLEEEIKVKENTLYIDEVLCMQMRESVYIDNY</sequence>
<comment type="subcellular location">
    <subcellularLocation>
        <location evidence="11">Cytoplasm</location>
        <location evidence="11">Cytoskeleton</location>
        <location evidence="11">Cilium axoneme</location>
    </subcellularLocation>
    <subcellularLocation>
        <location evidence="1">Cytoplasm</location>
        <location evidence="1">Cytoskeleton</location>
        <location evidence="1">Flagellum axoneme</location>
    </subcellularLocation>
</comment>
<dbReference type="EMBL" id="VZST01008367">
    <property type="protein sequence ID" value="NWZ73407.1"/>
    <property type="molecule type" value="Genomic_DNA"/>
</dbReference>
<evidence type="ECO:0000256" key="1">
    <source>
        <dbReference type="ARBA" id="ARBA00004611"/>
    </source>
</evidence>
<evidence type="ECO:0000256" key="8">
    <source>
        <dbReference type="ARBA" id="ARBA00023273"/>
    </source>
</evidence>
<evidence type="ECO:0000256" key="9">
    <source>
        <dbReference type="ARBA" id="ARBA00045224"/>
    </source>
</evidence>
<dbReference type="AlphaFoldDB" id="A0A7K7Q0H9"/>
<evidence type="ECO:0000256" key="3">
    <source>
        <dbReference type="ARBA" id="ARBA00022490"/>
    </source>
</evidence>
<keyword evidence="8 11" id="KW-0966">Cell projection</keyword>
<evidence type="ECO:0000256" key="11">
    <source>
        <dbReference type="RuleBase" id="RU367040"/>
    </source>
</evidence>
<dbReference type="Proteomes" id="UP000549775">
    <property type="component" value="Unassembled WGS sequence"/>
</dbReference>
<dbReference type="Pfam" id="PF03148">
    <property type="entry name" value="Tektin"/>
    <property type="match status" value="1"/>
</dbReference>
<keyword evidence="5" id="KW-0175">Coiled coil</keyword>
<dbReference type="GO" id="GO:0060294">
    <property type="term" value="P:cilium movement involved in cell motility"/>
    <property type="evidence" value="ECO:0007669"/>
    <property type="project" value="UniProtKB-UniRule"/>
</dbReference>
<comment type="caution">
    <text evidence="12">The sequence shown here is derived from an EMBL/GenBank/DDBJ whole genome shotgun (WGS) entry which is preliminary data.</text>
</comment>
<dbReference type="InterPro" id="IPR000435">
    <property type="entry name" value="Tektins"/>
</dbReference>
<comment type="subunit">
    <text evidence="10">Microtubule inner protein component of sperm flagellar doublet microtubules.</text>
</comment>
<evidence type="ECO:0000256" key="4">
    <source>
        <dbReference type="ARBA" id="ARBA00022846"/>
    </source>
</evidence>
<evidence type="ECO:0000256" key="10">
    <source>
        <dbReference type="ARBA" id="ARBA00046435"/>
    </source>
</evidence>
<comment type="function">
    <text evidence="9">Microtubule inner protein (MIP) part of the dynein-decorated doublet microtubules (DMTs) in cilia and flagellar axoneme. Forms filamentous polymers in the walls of ciliary and flagellar microtubules.</text>
</comment>
<dbReference type="GO" id="GO:0005634">
    <property type="term" value="C:nucleus"/>
    <property type="evidence" value="ECO:0007669"/>
    <property type="project" value="TreeGrafter"/>
</dbReference>
<name>A0A7K7Q0H9_ACRAR</name>
<feature type="non-terminal residue" evidence="12">
    <location>
        <position position="1"/>
    </location>
</feature>
<evidence type="ECO:0000256" key="5">
    <source>
        <dbReference type="ARBA" id="ARBA00023054"/>
    </source>
</evidence>
<evidence type="ECO:0000313" key="13">
    <source>
        <dbReference type="Proteomes" id="UP000549775"/>
    </source>
</evidence>
<dbReference type="PANTHER" id="PTHR19960">
    <property type="entry name" value="TEKTIN"/>
    <property type="match status" value="1"/>
</dbReference>
<dbReference type="PANTHER" id="PTHR19960:SF25">
    <property type="entry name" value="TEKTIN-1"/>
    <property type="match status" value="1"/>
</dbReference>